<name>A0ABX5QDH7_9MICO</name>
<accession>A0ABX5QDH7</accession>
<sequence length="535" mass="58894">MVMYLPAPPQVYGLDHTTQNILDQAWQQWAAKLPRNIERLIYLDGKNKLKDLRISIPPELLDDLNVVSGWAEKAVTEPANRTIWEGMLDEDGNPDPFDLRHLLYRNRYAVEFPQGVRASMTYSCAFQSVTPGDVLSGEPEVLIMHHSAMWATGLWNARLRELSAGLLVGAVDVLGAPTEIMLLTPFETLVCRKMAGGWILADRIKNPLGRCGLELMPLAPDLDRPFGRARVDRRVMSIVDRVVRAGSRLDVHSEAFSALKLFLLGADESAFTDEQGRTIPLWSYYMSRMNTLGVNEEGELPKIEKISAESPEPHIATLRQLASEFSGHTGVPLGSLGIAQDNPESADAKNVAREDIMFMVKQQHTVYGHAKRRTFENAIMIRDRLTEPPREIADLELLWRRPDHASDAALADAGMKQVTAAELQGTETGMRMIGMSEARIRQAVAEKRRMAAGTVLDRLTADGALAEGEEVAGEAALRDAQIVKAQLDALGVGVRAGADPTEVAEKVGLAGIKMTGAVPVSLRMPQDEANDLEEK</sequence>
<reference evidence="1 2" key="1">
    <citation type="submission" date="2019-01" db="EMBL/GenBank/DDBJ databases">
        <title>Leucobacter muris sp. nov. isolated from the nose of a laboratory mouse.</title>
        <authorList>
            <person name="Benga L."/>
            <person name="Sproeer C."/>
            <person name="Schumann P."/>
            <person name="Verbarg S."/>
            <person name="Bunk B."/>
            <person name="Engelhardt E."/>
            <person name="Benten P.M."/>
            <person name="Sager M."/>
        </authorList>
    </citation>
    <scope>NUCLEOTIDE SEQUENCE [LARGE SCALE GENOMIC DNA]</scope>
    <source>
        <strain evidence="1 2">DSM 101948</strain>
    </source>
</reference>
<dbReference type="EMBL" id="CP035037">
    <property type="protein sequence ID" value="QAB17123.1"/>
    <property type="molecule type" value="Genomic_DNA"/>
</dbReference>
<gene>
    <name evidence="1" type="ORF">Leucomu_03580</name>
</gene>
<dbReference type="RefSeq" id="WP_128386372.1">
    <property type="nucleotide sequence ID" value="NZ_CP035037.1"/>
</dbReference>
<evidence type="ECO:0000313" key="1">
    <source>
        <dbReference type="EMBL" id="QAB17123.1"/>
    </source>
</evidence>
<proteinExistence type="predicted"/>
<keyword evidence="2" id="KW-1185">Reference proteome</keyword>
<dbReference type="Proteomes" id="UP000285768">
    <property type="component" value="Chromosome"/>
</dbReference>
<dbReference type="InterPro" id="IPR021145">
    <property type="entry name" value="Portal_protein_SPP1_Gp6-like"/>
</dbReference>
<organism evidence="1 2">
    <name type="scientific">Leucobacter muris</name>
    <dbReference type="NCBI Taxonomy" id="1935379"/>
    <lineage>
        <taxon>Bacteria</taxon>
        <taxon>Bacillati</taxon>
        <taxon>Actinomycetota</taxon>
        <taxon>Actinomycetes</taxon>
        <taxon>Micrococcales</taxon>
        <taxon>Microbacteriaceae</taxon>
        <taxon>Leucobacter</taxon>
    </lineage>
</organism>
<dbReference type="Pfam" id="PF05133">
    <property type="entry name" value="SPP1_portal"/>
    <property type="match status" value="1"/>
</dbReference>
<protein>
    <submittedName>
        <fullName evidence="1">Phage portal protein</fullName>
    </submittedName>
</protein>
<evidence type="ECO:0000313" key="2">
    <source>
        <dbReference type="Proteomes" id="UP000285768"/>
    </source>
</evidence>